<name>A0ABR0UGQ2_REHGL</name>
<evidence type="ECO:0008006" key="3">
    <source>
        <dbReference type="Google" id="ProtNLM"/>
    </source>
</evidence>
<keyword evidence="2" id="KW-1185">Reference proteome</keyword>
<dbReference type="PANTHER" id="PTHR31901:SF96">
    <property type="entry name" value="INDOLE-3-ACETIC ACID-AMIDO SYNTHETASE GH3.1-RELATED"/>
    <property type="match status" value="1"/>
</dbReference>
<dbReference type="EMBL" id="JABTTQ020002904">
    <property type="protein sequence ID" value="KAK6121473.1"/>
    <property type="molecule type" value="Genomic_DNA"/>
</dbReference>
<dbReference type="Pfam" id="PF03321">
    <property type="entry name" value="GH3"/>
    <property type="match status" value="1"/>
</dbReference>
<organism evidence="1 2">
    <name type="scientific">Rehmannia glutinosa</name>
    <name type="common">Chinese foxglove</name>
    <dbReference type="NCBI Taxonomy" id="99300"/>
    <lineage>
        <taxon>Eukaryota</taxon>
        <taxon>Viridiplantae</taxon>
        <taxon>Streptophyta</taxon>
        <taxon>Embryophyta</taxon>
        <taxon>Tracheophyta</taxon>
        <taxon>Spermatophyta</taxon>
        <taxon>Magnoliopsida</taxon>
        <taxon>eudicotyledons</taxon>
        <taxon>Gunneridae</taxon>
        <taxon>Pentapetalae</taxon>
        <taxon>asterids</taxon>
        <taxon>lamiids</taxon>
        <taxon>Lamiales</taxon>
        <taxon>Orobanchaceae</taxon>
        <taxon>Rehmannieae</taxon>
        <taxon>Rehmannia</taxon>
    </lineage>
</organism>
<dbReference type="InterPro" id="IPR004993">
    <property type="entry name" value="GH3"/>
</dbReference>
<proteinExistence type="predicted"/>
<dbReference type="Proteomes" id="UP001318860">
    <property type="component" value="Unassembled WGS sequence"/>
</dbReference>
<dbReference type="PANTHER" id="PTHR31901">
    <property type="entry name" value="GH3 DOMAIN-CONTAINING PROTEIN"/>
    <property type="match status" value="1"/>
</dbReference>
<sequence length="302" mass="34250">MASNSTLPSPMGTFTHEKYAKELQFIEEMTKNADQVQQNVLAEILTQNAETEYLKGFNPCGATNRDIFKSKIPVVTYEDLQPLIRRIADGDRSPILCAQPISEFTISTGTSGSEAKLIPTTKQELDRRKLLLALVKAVMNMYVKGLDKGKALYFLFTKSTRKTQAGILARFVFTSIIHTFFKTQSYNPYTSPYEAIDCADLFQSMYTQMLCGLYEREHVLRVGSTFASNLLRSIKFLQLNWQQLTHDIRTGSLNPKVTDPSIRECMTRILRPNPNLADFIVQECAKDNREGIIENLAKHKIS</sequence>
<comment type="caution">
    <text evidence="1">The sequence shown here is derived from an EMBL/GenBank/DDBJ whole genome shotgun (WGS) entry which is preliminary data.</text>
</comment>
<protein>
    <recommendedName>
        <fullName evidence="3">Indole-3-acetic acid-amido synthetase</fullName>
    </recommendedName>
</protein>
<evidence type="ECO:0000313" key="1">
    <source>
        <dbReference type="EMBL" id="KAK6121473.1"/>
    </source>
</evidence>
<accession>A0ABR0UGQ2</accession>
<reference evidence="1 2" key="1">
    <citation type="journal article" date="2021" name="Comput. Struct. Biotechnol. J.">
        <title>De novo genome assembly of the potent medicinal plant Rehmannia glutinosa using nanopore technology.</title>
        <authorList>
            <person name="Ma L."/>
            <person name="Dong C."/>
            <person name="Song C."/>
            <person name="Wang X."/>
            <person name="Zheng X."/>
            <person name="Niu Y."/>
            <person name="Chen S."/>
            <person name="Feng W."/>
        </authorList>
    </citation>
    <scope>NUCLEOTIDE SEQUENCE [LARGE SCALE GENOMIC DNA]</scope>
    <source>
        <strain evidence="1">DH-2019</strain>
    </source>
</reference>
<evidence type="ECO:0000313" key="2">
    <source>
        <dbReference type="Proteomes" id="UP001318860"/>
    </source>
</evidence>
<gene>
    <name evidence="1" type="ORF">DH2020_044781</name>
</gene>